<reference evidence="8 9" key="1">
    <citation type="submission" date="2018-12" db="EMBL/GenBank/DDBJ databases">
        <authorList>
            <person name="Lunina O.N."/>
            <person name="Grouzdev D.S."/>
            <person name="Gorlenko V.M."/>
            <person name="Savvichev A.S."/>
        </authorList>
    </citation>
    <scope>NUCLEOTIDE SEQUENCE [LARGE SCALE GENOMIC DNA]</scope>
    <source>
        <strain evidence="8 9">BrKhr-17</strain>
    </source>
</reference>
<evidence type="ECO:0000259" key="7">
    <source>
        <dbReference type="PROSITE" id="PS52015"/>
    </source>
</evidence>
<keyword evidence="3 6" id="KW-1133">Transmembrane helix</keyword>
<evidence type="ECO:0000256" key="2">
    <source>
        <dbReference type="ARBA" id="ARBA00022692"/>
    </source>
</evidence>
<organism evidence="8 9">
    <name type="scientific">Chlorobium phaeovibrioides</name>
    <dbReference type="NCBI Taxonomy" id="1094"/>
    <lineage>
        <taxon>Bacteria</taxon>
        <taxon>Pseudomonadati</taxon>
        <taxon>Chlorobiota</taxon>
        <taxon>Chlorobiia</taxon>
        <taxon>Chlorobiales</taxon>
        <taxon>Chlorobiaceae</taxon>
        <taxon>Chlorobium/Pelodictyon group</taxon>
        <taxon>Chlorobium</taxon>
    </lineage>
</organism>
<evidence type="ECO:0000256" key="4">
    <source>
        <dbReference type="ARBA" id="ARBA00023136"/>
    </source>
</evidence>
<feature type="region of interest" description="Disordered" evidence="5">
    <location>
        <begin position="156"/>
        <end position="178"/>
    </location>
</feature>
<keyword evidence="4 6" id="KW-0472">Membrane</keyword>
<dbReference type="RefSeq" id="WP_126384678.1">
    <property type="nucleotide sequence ID" value="NZ_RXYK01000009.1"/>
</dbReference>
<name>A0A432AU86_CHLPH</name>
<dbReference type="Pfam" id="PF13103">
    <property type="entry name" value="TonB_2"/>
    <property type="match status" value="1"/>
</dbReference>
<comment type="caution">
    <text evidence="8">The sequence shown here is derived from an EMBL/GenBank/DDBJ whole genome shotgun (WGS) entry which is preliminary data.</text>
</comment>
<dbReference type="SUPFAM" id="SSF74653">
    <property type="entry name" value="TolA/TonB C-terminal domain"/>
    <property type="match status" value="1"/>
</dbReference>
<dbReference type="Proteomes" id="UP000279908">
    <property type="component" value="Unassembled WGS sequence"/>
</dbReference>
<evidence type="ECO:0000256" key="5">
    <source>
        <dbReference type="SAM" id="MobiDB-lite"/>
    </source>
</evidence>
<dbReference type="InterPro" id="IPR006260">
    <property type="entry name" value="TonB/TolA_C"/>
</dbReference>
<evidence type="ECO:0000313" key="8">
    <source>
        <dbReference type="EMBL" id="RTY37552.1"/>
    </source>
</evidence>
<evidence type="ECO:0000313" key="9">
    <source>
        <dbReference type="Proteomes" id="UP000279908"/>
    </source>
</evidence>
<dbReference type="GO" id="GO:0055085">
    <property type="term" value="P:transmembrane transport"/>
    <property type="evidence" value="ECO:0007669"/>
    <property type="project" value="InterPro"/>
</dbReference>
<proteinExistence type="predicted"/>
<feature type="compositionally biased region" description="Gly residues" evidence="5">
    <location>
        <begin position="162"/>
        <end position="178"/>
    </location>
</feature>
<dbReference type="GO" id="GO:0016020">
    <property type="term" value="C:membrane"/>
    <property type="evidence" value="ECO:0007669"/>
    <property type="project" value="UniProtKB-SubCell"/>
</dbReference>
<protein>
    <submittedName>
        <fullName evidence="8">TonB C-terminal domain-containing protein</fullName>
    </submittedName>
</protein>
<gene>
    <name evidence="8" type="ORF">EKD02_06890</name>
</gene>
<dbReference type="PROSITE" id="PS52015">
    <property type="entry name" value="TONB_CTD"/>
    <property type="match status" value="1"/>
</dbReference>
<evidence type="ECO:0000256" key="3">
    <source>
        <dbReference type="ARBA" id="ARBA00022989"/>
    </source>
</evidence>
<dbReference type="Gene3D" id="3.30.1150.10">
    <property type="match status" value="1"/>
</dbReference>
<evidence type="ECO:0000256" key="1">
    <source>
        <dbReference type="ARBA" id="ARBA00004167"/>
    </source>
</evidence>
<comment type="subcellular location">
    <subcellularLocation>
        <location evidence="1">Membrane</location>
        <topology evidence="1">Single-pass membrane protein</topology>
    </subcellularLocation>
</comment>
<dbReference type="NCBIfam" id="TIGR01352">
    <property type="entry name" value="tonB_Cterm"/>
    <property type="match status" value="1"/>
</dbReference>
<feature type="transmembrane region" description="Helical" evidence="6">
    <location>
        <begin position="14"/>
        <end position="35"/>
    </location>
</feature>
<dbReference type="AlphaFoldDB" id="A0A432AU86"/>
<dbReference type="InterPro" id="IPR037682">
    <property type="entry name" value="TonB_C"/>
</dbReference>
<feature type="region of interest" description="Disordered" evidence="5">
    <location>
        <begin position="55"/>
        <end position="120"/>
    </location>
</feature>
<keyword evidence="2 6" id="KW-0812">Transmembrane</keyword>
<accession>A0A432AU86</accession>
<evidence type="ECO:0000256" key="6">
    <source>
        <dbReference type="SAM" id="Phobius"/>
    </source>
</evidence>
<dbReference type="EMBL" id="RXYK01000009">
    <property type="protein sequence ID" value="RTY37552.1"/>
    <property type="molecule type" value="Genomic_DNA"/>
</dbReference>
<sequence>MRKSGAPGGQDKTFSFWLAVAAGIHVVVLFGLVGLQSLNRVQSFKPRVVSVSLLSLPGTGGSSEKAGKKVPAAAKPAPRKPAAKKVPEPAPAPVPKPKAAKKVPVEPASKPKPVKPKKEDALASALDRLKKGVEQKKSPSADDNLKSALSRLKAGAATSASGTGGEAAGTGTKGAGSGTGGLADPYKAAVAGIIQENWEFSGSLLRNTSGMEVFVRIRVQANGTIAQIVFDQRSPSEYLNNSVKKALEKSSPLPPFPPEYGSPQEWIGFVFTPSGIEQ</sequence>
<feature type="domain" description="TonB C-terminal" evidence="7">
    <location>
        <begin position="185"/>
        <end position="278"/>
    </location>
</feature>